<feature type="chain" id="PRO_5044533368" description="Metalloendopeptidase" evidence="2">
    <location>
        <begin position="18"/>
        <end position="252"/>
    </location>
</feature>
<dbReference type="GO" id="GO:0008270">
    <property type="term" value="F:zinc ion binding"/>
    <property type="evidence" value="ECO:0007669"/>
    <property type="project" value="UniProtKB-UniRule"/>
</dbReference>
<gene>
    <name evidence="4" type="ORF">pipiens_010318</name>
</gene>
<keyword evidence="1 2" id="KW-0862">Zinc</keyword>
<dbReference type="GO" id="GO:0004222">
    <property type="term" value="F:metalloendopeptidase activity"/>
    <property type="evidence" value="ECO:0007669"/>
    <property type="project" value="UniProtKB-UniRule"/>
</dbReference>
<feature type="binding site" evidence="1">
    <location>
        <position position="148"/>
    </location>
    <ligand>
        <name>Zn(2+)</name>
        <dbReference type="ChEBI" id="CHEBI:29105"/>
        <note>catalytic</note>
    </ligand>
</feature>
<dbReference type="Gene3D" id="3.40.390.10">
    <property type="entry name" value="Collagenase (Catalytic Domain)"/>
    <property type="match status" value="1"/>
</dbReference>
<dbReference type="Pfam" id="PF01400">
    <property type="entry name" value="Astacin"/>
    <property type="match status" value="1"/>
</dbReference>
<protein>
    <recommendedName>
        <fullName evidence="2">Metalloendopeptidase</fullName>
        <ecNumber evidence="2">3.4.24.-</ecNumber>
    </recommendedName>
</protein>
<reference evidence="4 5" key="1">
    <citation type="submission" date="2024-05" db="EMBL/GenBank/DDBJ databases">
        <title>Culex pipiens pipiens assembly and annotation.</title>
        <authorList>
            <person name="Alout H."/>
            <person name="Durand T."/>
        </authorList>
    </citation>
    <scope>NUCLEOTIDE SEQUENCE [LARGE SCALE GENOMIC DNA]</scope>
    <source>
        <strain evidence="4">HA-2024</strain>
        <tissue evidence="4">Whole body</tissue>
    </source>
</reference>
<dbReference type="InterPro" id="IPR001506">
    <property type="entry name" value="Peptidase_M12A"/>
</dbReference>
<dbReference type="EMBL" id="JBEHCU010006601">
    <property type="protein sequence ID" value="KAL1396730.1"/>
    <property type="molecule type" value="Genomic_DNA"/>
</dbReference>
<dbReference type="PROSITE" id="PS51864">
    <property type="entry name" value="ASTACIN"/>
    <property type="match status" value="1"/>
</dbReference>
<feature type="domain" description="Peptidase M12A" evidence="3">
    <location>
        <begin position="53"/>
        <end position="250"/>
    </location>
</feature>
<accession>A0ABD1DAP7</accession>
<feature type="binding site" evidence="1">
    <location>
        <position position="152"/>
    </location>
    <ligand>
        <name>Zn(2+)</name>
        <dbReference type="ChEBI" id="CHEBI:29105"/>
        <note>catalytic</note>
    </ligand>
</feature>
<dbReference type="EC" id="3.4.24.-" evidence="2"/>
<dbReference type="AlphaFoldDB" id="A0ABD1DAP7"/>
<keyword evidence="2" id="KW-0378">Hydrolase</keyword>
<evidence type="ECO:0000259" key="3">
    <source>
        <dbReference type="PROSITE" id="PS51864"/>
    </source>
</evidence>
<comment type="caution">
    <text evidence="1">Lacks conserved residue(s) required for the propagation of feature annotation.</text>
</comment>
<evidence type="ECO:0000313" key="5">
    <source>
        <dbReference type="Proteomes" id="UP001562425"/>
    </source>
</evidence>
<keyword evidence="2" id="KW-0645">Protease</keyword>
<dbReference type="CDD" id="cd04280">
    <property type="entry name" value="ZnMc_astacin_like"/>
    <property type="match status" value="1"/>
</dbReference>
<evidence type="ECO:0000256" key="1">
    <source>
        <dbReference type="PROSITE-ProRule" id="PRU01211"/>
    </source>
</evidence>
<keyword evidence="5" id="KW-1185">Reference proteome</keyword>
<dbReference type="Proteomes" id="UP001562425">
    <property type="component" value="Unassembled WGS sequence"/>
</dbReference>
<evidence type="ECO:0000313" key="4">
    <source>
        <dbReference type="EMBL" id="KAL1396730.1"/>
    </source>
</evidence>
<comment type="caution">
    <text evidence="4">The sequence shown here is derived from an EMBL/GenBank/DDBJ whole genome shotgun (WGS) entry which is preliminary data.</text>
</comment>
<name>A0ABD1DAP7_CULPP</name>
<dbReference type="PANTHER" id="PTHR10127:SF814">
    <property type="entry name" value="MEPRIN A SUBUNIT BETA"/>
    <property type="match status" value="1"/>
</dbReference>
<evidence type="ECO:0000256" key="2">
    <source>
        <dbReference type="RuleBase" id="RU361183"/>
    </source>
</evidence>
<dbReference type="SUPFAM" id="SSF55486">
    <property type="entry name" value="Metalloproteases ('zincins'), catalytic domain"/>
    <property type="match status" value="1"/>
</dbReference>
<proteinExistence type="predicted"/>
<dbReference type="SMART" id="SM00235">
    <property type="entry name" value="ZnMc"/>
    <property type="match status" value="1"/>
</dbReference>
<organism evidence="4 5">
    <name type="scientific">Culex pipiens pipiens</name>
    <name type="common">Northern house mosquito</name>
    <dbReference type="NCBI Taxonomy" id="38569"/>
    <lineage>
        <taxon>Eukaryota</taxon>
        <taxon>Metazoa</taxon>
        <taxon>Ecdysozoa</taxon>
        <taxon>Arthropoda</taxon>
        <taxon>Hexapoda</taxon>
        <taxon>Insecta</taxon>
        <taxon>Pterygota</taxon>
        <taxon>Neoptera</taxon>
        <taxon>Endopterygota</taxon>
        <taxon>Diptera</taxon>
        <taxon>Nematocera</taxon>
        <taxon>Culicoidea</taxon>
        <taxon>Culicidae</taxon>
        <taxon>Culicinae</taxon>
        <taxon>Culicini</taxon>
        <taxon>Culex</taxon>
        <taxon>Culex</taxon>
    </lineage>
</organism>
<dbReference type="PRINTS" id="PR00480">
    <property type="entry name" value="ASTACIN"/>
</dbReference>
<keyword evidence="1 2" id="KW-0479">Metal-binding</keyword>
<sequence length="252" mass="28519">MILEPLAIYLMVSMAIAEPTNKYNYECETRTGNFEGDMLLQQRQLDTIRTGRQPVVTEVDRWINNVVPYVLDSEFLTNYHGQQVRQAMTQIEQVSSVRFVPKQHDVVDYLVISGEPTGGCWATLGRNRGLNRMNLATGECFSEGTIVHQLLHVLGFGHATNALDRDFHVDIDWDQVRPEHYEGLAIYPGVAMPDFGVPFDGDSIMNFGTTHFGRNGSVTIRVKHGAQSFGQRDKMSVKDIMKLNKMYPCGWC</sequence>
<dbReference type="InterPro" id="IPR024079">
    <property type="entry name" value="MetalloPept_cat_dom_sf"/>
</dbReference>
<dbReference type="GO" id="GO:0006508">
    <property type="term" value="P:proteolysis"/>
    <property type="evidence" value="ECO:0007669"/>
    <property type="project" value="UniProtKB-KW"/>
</dbReference>
<keyword evidence="2" id="KW-0732">Signal</keyword>
<feature type="binding site" evidence="1">
    <location>
        <position position="158"/>
    </location>
    <ligand>
        <name>Zn(2+)</name>
        <dbReference type="ChEBI" id="CHEBI:29105"/>
        <note>catalytic</note>
    </ligand>
</feature>
<keyword evidence="2" id="KW-0482">Metalloprotease</keyword>
<dbReference type="InterPro" id="IPR006026">
    <property type="entry name" value="Peptidase_Metallo"/>
</dbReference>
<dbReference type="InterPro" id="IPR034035">
    <property type="entry name" value="Astacin-like_dom"/>
</dbReference>
<dbReference type="PANTHER" id="PTHR10127">
    <property type="entry name" value="DISCOIDIN, CUB, EGF, LAMININ , AND ZINC METALLOPROTEASE DOMAIN CONTAINING"/>
    <property type="match status" value="1"/>
</dbReference>
<comment type="cofactor">
    <cofactor evidence="1 2">
        <name>Zn(2+)</name>
        <dbReference type="ChEBI" id="CHEBI:29105"/>
    </cofactor>
    <text evidence="1 2">Binds 1 zinc ion per subunit.</text>
</comment>
<feature type="signal peptide" evidence="2">
    <location>
        <begin position="1"/>
        <end position="17"/>
    </location>
</feature>